<keyword evidence="4" id="KW-1185">Reference proteome</keyword>
<feature type="compositionally biased region" description="Basic and acidic residues" evidence="1">
    <location>
        <begin position="14"/>
        <end position="25"/>
    </location>
</feature>
<evidence type="ECO:0000259" key="2">
    <source>
        <dbReference type="Pfam" id="PF03732"/>
    </source>
</evidence>
<accession>A0ABR0QTN4</accession>
<feature type="compositionally biased region" description="Basic and acidic residues" evidence="1">
    <location>
        <begin position="46"/>
        <end position="56"/>
    </location>
</feature>
<comment type="caution">
    <text evidence="3">The sequence shown here is derived from an EMBL/GenBank/DDBJ whole genome shotgun (WGS) entry which is preliminary data.</text>
</comment>
<dbReference type="PANTHER" id="PTHR33223:SF11">
    <property type="entry name" value="ELEMENT PROTEIN, PUTATIVE-RELATED"/>
    <property type="match status" value="1"/>
</dbReference>
<sequence>MTRSAPGTLAFDSEIEKTAKANRKETKLRKKQSVVVGTQSNPPPEIRIDGEVESRVNENPTQTLESKEEEVDSPEEVLNTRVDENPNLTPQLMAQTIRQLAEAPTEQPPLCIAYPTMDTDFKLKSGLIQLLPTFRGLQNENPHKHLKEFHMVCLSMKPQGVTEDQIKLSAFPFSLADSAREWLFYLPPGSITTWADLSRLFLNRFFPASRAAELRREIVGIRQKDAETLYDYWERFNKLCASCPQHGITEQSLLQYFYEGLKPMEMNMVDAASGGALVNMTPQQARDLISTMAANSQQFRANPEPPRRVHQLSNSTIEDRLDRLTNIVNSLVTEKSKPARVCGICATPEHTTDACPSLCDDSMAHLDAVGNFPGPPQRRYDPYVNTYNLGWRDHPNFNYGANPRYNQPYQNRAPQQSQYSGNSLETLVNKLATNSLIFNSKLSISKEK</sequence>
<feature type="region of interest" description="Disordered" evidence="1">
    <location>
        <begin position="1"/>
        <end position="75"/>
    </location>
</feature>
<gene>
    <name evidence="3" type="ORF">PVK06_005069</name>
</gene>
<evidence type="ECO:0000313" key="3">
    <source>
        <dbReference type="EMBL" id="KAK5842686.1"/>
    </source>
</evidence>
<organism evidence="3 4">
    <name type="scientific">Gossypium arboreum</name>
    <name type="common">Tree cotton</name>
    <name type="synonym">Gossypium nanking</name>
    <dbReference type="NCBI Taxonomy" id="29729"/>
    <lineage>
        <taxon>Eukaryota</taxon>
        <taxon>Viridiplantae</taxon>
        <taxon>Streptophyta</taxon>
        <taxon>Embryophyta</taxon>
        <taxon>Tracheophyta</taxon>
        <taxon>Spermatophyta</taxon>
        <taxon>Magnoliopsida</taxon>
        <taxon>eudicotyledons</taxon>
        <taxon>Gunneridae</taxon>
        <taxon>Pentapetalae</taxon>
        <taxon>rosids</taxon>
        <taxon>malvids</taxon>
        <taxon>Malvales</taxon>
        <taxon>Malvaceae</taxon>
        <taxon>Malvoideae</taxon>
        <taxon>Gossypium</taxon>
    </lineage>
</organism>
<feature type="domain" description="Retrotransposon gag" evidence="2">
    <location>
        <begin position="170"/>
        <end position="263"/>
    </location>
</feature>
<dbReference type="InterPro" id="IPR005162">
    <property type="entry name" value="Retrotrans_gag_dom"/>
</dbReference>
<protein>
    <recommendedName>
        <fullName evidence="2">Retrotransposon gag domain-containing protein</fullName>
    </recommendedName>
</protein>
<reference evidence="3 4" key="1">
    <citation type="submission" date="2023-03" db="EMBL/GenBank/DDBJ databases">
        <title>WGS of Gossypium arboreum.</title>
        <authorList>
            <person name="Yu D."/>
        </authorList>
    </citation>
    <scope>NUCLEOTIDE SEQUENCE [LARGE SCALE GENOMIC DNA]</scope>
    <source>
        <tissue evidence="3">Leaf</tissue>
    </source>
</reference>
<dbReference type="Pfam" id="PF03732">
    <property type="entry name" value="Retrotrans_gag"/>
    <property type="match status" value="1"/>
</dbReference>
<proteinExistence type="predicted"/>
<evidence type="ECO:0000313" key="4">
    <source>
        <dbReference type="Proteomes" id="UP001358586"/>
    </source>
</evidence>
<dbReference type="EMBL" id="JARKNE010000002">
    <property type="protein sequence ID" value="KAK5842686.1"/>
    <property type="molecule type" value="Genomic_DNA"/>
</dbReference>
<name>A0ABR0QTN4_GOSAR</name>
<dbReference type="Proteomes" id="UP001358586">
    <property type="component" value="Chromosome 2"/>
</dbReference>
<evidence type="ECO:0000256" key="1">
    <source>
        <dbReference type="SAM" id="MobiDB-lite"/>
    </source>
</evidence>
<dbReference type="PANTHER" id="PTHR33223">
    <property type="entry name" value="CCHC-TYPE DOMAIN-CONTAINING PROTEIN"/>
    <property type="match status" value="1"/>
</dbReference>